<reference evidence="1 2" key="1">
    <citation type="journal article" date="2013" name="PLoS Genet.">
        <title>Distinctive expansion of potential virulence genes in the genome of the oomycete fish pathogen Saprolegnia parasitica.</title>
        <authorList>
            <person name="Jiang R.H."/>
            <person name="de Bruijn I."/>
            <person name="Haas B.J."/>
            <person name="Belmonte R."/>
            <person name="Lobach L."/>
            <person name="Christie J."/>
            <person name="van den Ackerveken G."/>
            <person name="Bottin A."/>
            <person name="Bulone V."/>
            <person name="Diaz-Moreno S.M."/>
            <person name="Dumas B."/>
            <person name="Fan L."/>
            <person name="Gaulin E."/>
            <person name="Govers F."/>
            <person name="Grenville-Briggs L.J."/>
            <person name="Horner N.R."/>
            <person name="Levin J.Z."/>
            <person name="Mammella M."/>
            <person name="Meijer H.J."/>
            <person name="Morris P."/>
            <person name="Nusbaum C."/>
            <person name="Oome S."/>
            <person name="Phillips A.J."/>
            <person name="van Rooyen D."/>
            <person name="Rzeszutek E."/>
            <person name="Saraiva M."/>
            <person name="Secombes C.J."/>
            <person name="Seidl M.F."/>
            <person name="Snel B."/>
            <person name="Stassen J.H."/>
            <person name="Sykes S."/>
            <person name="Tripathy S."/>
            <person name="van den Berg H."/>
            <person name="Vega-Arreguin J.C."/>
            <person name="Wawra S."/>
            <person name="Young S.K."/>
            <person name="Zeng Q."/>
            <person name="Dieguez-Uribeondo J."/>
            <person name="Russ C."/>
            <person name="Tyler B.M."/>
            <person name="van West P."/>
        </authorList>
    </citation>
    <scope>NUCLEOTIDE SEQUENCE [LARGE SCALE GENOMIC DNA]</scope>
    <source>
        <strain evidence="1 2">CBS 223.65</strain>
    </source>
</reference>
<keyword evidence="2" id="KW-1185">Reference proteome</keyword>
<dbReference type="VEuPathDB" id="FungiDB:SPRG_15171"/>
<name>A0A067BW66_SAPPC</name>
<sequence>MHPSAPRVPLAALPTPNRQDLIAEHGLHVEATKTHLYALQLWLAAAKREHAWSRAGAEKVDAAQRAYDEALDEQTQYQMAQQFDFHANVNESGSSHFFQRPQSAKGVINSVLVNGVAVTDDATIRSQFTAHRCSIMTTPRDGHL</sequence>
<protein>
    <submittedName>
        <fullName evidence="1">Uncharacterized protein</fullName>
    </submittedName>
</protein>
<dbReference type="OrthoDB" id="78628at2759"/>
<dbReference type="STRING" id="695850.A0A067BW66"/>
<dbReference type="Proteomes" id="UP000030745">
    <property type="component" value="Unassembled WGS sequence"/>
</dbReference>
<dbReference type="GeneID" id="24136931"/>
<evidence type="ECO:0000313" key="2">
    <source>
        <dbReference type="Proteomes" id="UP000030745"/>
    </source>
</evidence>
<accession>A0A067BW66</accession>
<gene>
    <name evidence="1" type="ORF">SPRG_15171</name>
</gene>
<evidence type="ECO:0000313" key="1">
    <source>
        <dbReference type="EMBL" id="KDO18842.1"/>
    </source>
</evidence>
<dbReference type="KEGG" id="spar:SPRG_15171"/>
<dbReference type="EMBL" id="KK583389">
    <property type="protein sequence ID" value="KDO18842.1"/>
    <property type="molecule type" value="Genomic_DNA"/>
</dbReference>
<dbReference type="RefSeq" id="XP_012210445.1">
    <property type="nucleotide sequence ID" value="XM_012355055.1"/>
</dbReference>
<organism evidence="1 2">
    <name type="scientific">Saprolegnia parasitica (strain CBS 223.65)</name>
    <dbReference type="NCBI Taxonomy" id="695850"/>
    <lineage>
        <taxon>Eukaryota</taxon>
        <taxon>Sar</taxon>
        <taxon>Stramenopiles</taxon>
        <taxon>Oomycota</taxon>
        <taxon>Saprolegniomycetes</taxon>
        <taxon>Saprolegniales</taxon>
        <taxon>Saprolegniaceae</taxon>
        <taxon>Saprolegnia</taxon>
    </lineage>
</organism>
<proteinExistence type="predicted"/>
<dbReference type="AlphaFoldDB" id="A0A067BW66"/>